<name>A0A9W4JGB3_9EURO</name>
<dbReference type="Proteomes" id="UP001152592">
    <property type="component" value="Unassembled WGS sequence"/>
</dbReference>
<dbReference type="AlphaFoldDB" id="A0A9W4JGB3"/>
<evidence type="ECO:0000313" key="1">
    <source>
        <dbReference type="EMBL" id="CAG8397083.1"/>
    </source>
</evidence>
<dbReference type="OrthoDB" id="10251371at2759"/>
<proteinExistence type="predicted"/>
<accession>A0A9W4JGB3</accession>
<sequence>MSIKNGTVTPEAEERLRFLNAQYWRLSQRWWSSRSDFSHVQLRAFALWRSQCNWYMHRELVESCASRQGCCARGCGCCTNRRVDPSRSLGIGHCTIECACCRKARGFEVSPDEKKKLKAQLKIDRPRATYYTTRMKQVSIWSLRVNDSGDKHDMMIDAPPSYGQIEKGKTGLMKRLQEKIQK</sequence>
<evidence type="ECO:0000313" key="2">
    <source>
        <dbReference type="Proteomes" id="UP001152592"/>
    </source>
</evidence>
<comment type="caution">
    <text evidence="1">The sequence shown here is derived from an EMBL/GenBank/DDBJ whole genome shotgun (WGS) entry which is preliminary data.</text>
</comment>
<protein>
    <submittedName>
        <fullName evidence="1">Uncharacterized protein</fullName>
    </submittedName>
</protein>
<gene>
    <name evidence="1" type="ORF">PSALAMII_LOCUS7283</name>
</gene>
<organism evidence="1 2">
    <name type="scientific">Penicillium salamii</name>
    <dbReference type="NCBI Taxonomy" id="1612424"/>
    <lineage>
        <taxon>Eukaryota</taxon>
        <taxon>Fungi</taxon>
        <taxon>Dikarya</taxon>
        <taxon>Ascomycota</taxon>
        <taxon>Pezizomycotina</taxon>
        <taxon>Eurotiomycetes</taxon>
        <taxon>Eurotiomycetidae</taxon>
        <taxon>Eurotiales</taxon>
        <taxon>Aspergillaceae</taxon>
        <taxon>Penicillium</taxon>
    </lineage>
</organism>
<reference evidence="1" key="1">
    <citation type="submission" date="2021-07" db="EMBL/GenBank/DDBJ databases">
        <authorList>
            <person name="Branca A.L. A."/>
        </authorList>
    </citation>
    <scope>NUCLEOTIDE SEQUENCE</scope>
</reference>
<dbReference type="EMBL" id="CAJVPD010000249">
    <property type="protein sequence ID" value="CAG8397083.1"/>
    <property type="molecule type" value="Genomic_DNA"/>
</dbReference>